<keyword evidence="2" id="KW-0732">Signal</keyword>
<dbReference type="RefSeq" id="WP_367625447.1">
    <property type="nucleotide sequence ID" value="NZ_JBFNQD010000008.1"/>
</dbReference>
<feature type="region of interest" description="Disordered" evidence="1">
    <location>
        <begin position="540"/>
        <end position="561"/>
    </location>
</feature>
<dbReference type="Proteomes" id="UP001555786">
    <property type="component" value="Unassembled WGS sequence"/>
</dbReference>
<organism evidence="3 4">
    <name type="scientific">Labrys neptuniae</name>
    <dbReference type="NCBI Taxonomy" id="376174"/>
    <lineage>
        <taxon>Bacteria</taxon>
        <taxon>Pseudomonadati</taxon>
        <taxon>Pseudomonadota</taxon>
        <taxon>Alphaproteobacteria</taxon>
        <taxon>Hyphomicrobiales</taxon>
        <taxon>Xanthobacteraceae</taxon>
        <taxon>Labrys</taxon>
    </lineage>
</organism>
<feature type="chain" id="PRO_5046632766" description="Outer membrane assembly lipoprotein YfiO" evidence="2">
    <location>
        <begin position="24"/>
        <end position="705"/>
    </location>
</feature>
<reference evidence="3 4" key="1">
    <citation type="submission" date="2024-07" db="EMBL/GenBank/DDBJ databases">
        <title>Description of Labrys sedimenti sp. nov., isolated from a diclofenac-degrading enrichment culture.</title>
        <authorList>
            <person name="Tancsics A."/>
            <person name="Csepanyi A."/>
        </authorList>
    </citation>
    <scope>NUCLEOTIDE SEQUENCE [LARGE SCALE GENOMIC DNA]</scope>
    <source>
        <strain evidence="3 4">LMG 23578</strain>
    </source>
</reference>
<evidence type="ECO:0000256" key="2">
    <source>
        <dbReference type="SAM" id="SignalP"/>
    </source>
</evidence>
<dbReference type="InterPro" id="IPR011990">
    <property type="entry name" value="TPR-like_helical_dom_sf"/>
</dbReference>
<protein>
    <recommendedName>
        <fullName evidence="5">Outer membrane assembly lipoprotein YfiO</fullName>
    </recommendedName>
</protein>
<gene>
    <name evidence="3" type="ORF">ABXS05_22555</name>
</gene>
<dbReference type="Gene3D" id="1.25.40.10">
    <property type="entry name" value="Tetratricopeptide repeat domain"/>
    <property type="match status" value="1"/>
</dbReference>
<accession>A0ABV3PSD6</accession>
<sequence>MARRGVWLFVLLFVVLSPMAARASSDSDCKPGWRVAGTESNSCSNLAVLQPGNDTRANLLLLLADLEDKQPAPVRPDQEGAEKALIEPSDWATFRGALYPPASIGGNGPYAAGEGSRCRSNDAGAADFVATLKAEQGVTAGERDELIVARQGLRPDCTGAGAGQEAVSAAAAHARSPLARDFAAYLSGAAAFYAGDFDTAARHFAALGGSAQPWLKESGRYLLGRVEVNRLQAGAFDEYGNLREVAQRDIGKATEAETALQGYLTAYPNGRYAASARGLLRRVYWMSGANAKLLADYERLLGQKASERGVSAADLAEELDTKLLPLLGTEQVRSPLLLATLDLVRMRKGGALGGEACCSKALTLDELNGQREFFAGKTELFDFLLASYQLHVARQPRAVLGLIPDRAQQKSYTYLEFSRQVLRGVALDAVKDRNARGFWLDLVGGANPTSQRVVIELALALHDERAGKPERLFEPASPVRNETIRQTLLRYSAGPQLLRGQAKDTAASPAERATALYTLLYRDLTRGAYKAFPGDLALVPTDAKPEADPGDAEGDGAPSSDVFIKPETASDFPCPDLKSSIATLSATPRHIGARLCLGEFIRLNGLDQAFLDTLPAKDELGGNGVLFPGRKFSRLEVYRSVVGAAGATADQKAYALYRAIWCFAPTSKNGCDDSVVPVAQRKAWFQKLKRDYAQSRWAQSLEYYW</sequence>
<proteinExistence type="predicted"/>
<keyword evidence="4" id="KW-1185">Reference proteome</keyword>
<name>A0ABV3PSD6_9HYPH</name>
<evidence type="ECO:0000313" key="3">
    <source>
        <dbReference type="EMBL" id="MEW9308353.1"/>
    </source>
</evidence>
<dbReference type="EMBL" id="JBFNQD010000008">
    <property type="protein sequence ID" value="MEW9308353.1"/>
    <property type="molecule type" value="Genomic_DNA"/>
</dbReference>
<evidence type="ECO:0000313" key="4">
    <source>
        <dbReference type="Proteomes" id="UP001555786"/>
    </source>
</evidence>
<comment type="caution">
    <text evidence="3">The sequence shown here is derived from an EMBL/GenBank/DDBJ whole genome shotgun (WGS) entry which is preliminary data.</text>
</comment>
<evidence type="ECO:0008006" key="5">
    <source>
        <dbReference type="Google" id="ProtNLM"/>
    </source>
</evidence>
<feature type="signal peptide" evidence="2">
    <location>
        <begin position="1"/>
        <end position="23"/>
    </location>
</feature>
<evidence type="ECO:0000256" key="1">
    <source>
        <dbReference type="SAM" id="MobiDB-lite"/>
    </source>
</evidence>